<accession>A0AAD7ZDI2</accession>
<name>A0AAD7ZDI2_DIPPU</name>
<gene>
    <name evidence="1" type="ORF">L9F63_005225</name>
</gene>
<keyword evidence="2" id="KW-1185">Reference proteome</keyword>
<reference evidence="1" key="1">
    <citation type="journal article" date="2023" name="IScience">
        <title>Live-bearing cockroach genome reveals convergent evolutionary mechanisms linked to viviparity in insects and beyond.</title>
        <authorList>
            <person name="Fouks B."/>
            <person name="Harrison M.C."/>
            <person name="Mikhailova A.A."/>
            <person name="Marchal E."/>
            <person name="English S."/>
            <person name="Carruthers M."/>
            <person name="Jennings E.C."/>
            <person name="Chiamaka E.L."/>
            <person name="Frigard R.A."/>
            <person name="Pippel M."/>
            <person name="Attardo G.M."/>
            <person name="Benoit J.B."/>
            <person name="Bornberg-Bauer E."/>
            <person name="Tobe S.S."/>
        </authorList>
    </citation>
    <scope>NUCLEOTIDE SEQUENCE</scope>
    <source>
        <strain evidence="1">Stay&amp;Tobe</strain>
    </source>
</reference>
<feature type="non-terminal residue" evidence="1">
    <location>
        <position position="1"/>
    </location>
</feature>
<sequence length="65" mass="7371">GMLQAEISCSPCSSLTAPNYMYLEPIPSCYLGFLHVYWFAGGLTRNPLLQHRVLLFVCDPQNFMD</sequence>
<dbReference type="Proteomes" id="UP001233999">
    <property type="component" value="Unassembled WGS sequence"/>
</dbReference>
<evidence type="ECO:0000313" key="2">
    <source>
        <dbReference type="Proteomes" id="UP001233999"/>
    </source>
</evidence>
<protein>
    <submittedName>
        <fullName evidence="1">Uncharacterized protein</fullName>
    </submittedName>
</protein>
<reference evidence="1" key="2">
    <citation type="submission" date="2023-05" db="EMBL/GenBank/DDBJ databases">
        <authorList>
            <person name="Fouks B."/>
        </authorList>
    </citation>
    <scope>NUCLEOTIDE SEQUENCE</scope>
    <source>
        <strain evidence="1">Stay&amp;Tobe</strain>
        <tissue evidence="1">Testes</tissue>
    </source>
</reference>
<comment type="caution">
    <text evidence="1">The sequence shown here is derived from an EMBL/GenBank/DDBJ whole genome shotgun (WGS) entry which is preliminary data.</text>
</comment>
<organism evidence="1 2">
    <name type="scientific">Diploptera punctata</name>
    <name type="common">Pacific beetle cockroach</name>
    <dbReference type="NCBI Taxonomy" id="6984"/>
    <lineage>
        <taxon>Eukaryota</taxon>
        <taxon>Metazoa</taxon>
        <taxon>Ecdysozoa</taxon>
        <taxon>Arthropoda</taxon>
        <taxon>Hexapoda</taxon>
        <taxon>Insecta</taxon>
        <taxon>Pterygota</taxon>
        <taxon>Neoptera</taxon>
        <taxon>Polyneoptera</taxon>
        <taxon>Dictyoptera</taxon>
        <taxon>Blattodea</taxon>
        <taxon>Blaberoidea</taxon>
        <taxon>Blaberidae</taxon>
        <taxon>Diplopterinae</taxon>
        <taxon>Diploptera</taxon>
    </lineage>
</organism>
<proteinExistence type="predicted"/>
<dbReference type="EMBL" id="JASPKZ010008874">
    <property type="protein sequence ID" value="KAJ9578496.1"/>
    <property type="molecule type" value="Genomic_DNA"/>
</dbReference>
<feature type="non-terminal residue" evidence="1">
    <location>
        <position position="65"/>
    </location>
</feature>
<dbReference type="AlphaFoldDB" id="A0AAD7ZDI2"/>
<evidence type="ECO:0000313" key="1">
    <source>
        <dbReference type="EMBL" id="KAJ9578496.1"/>
    </source>
</evidence>